<dbReference type="AlphaFoldDB" id="A0A7X2H222"/>
<name>A0A7X2H222_9BACL</name>
<sequence length="464" mass="51167">MTETADCHYRCKGDIDLRNLFSKKASVIVLVLTLCFTLVLAGCGNGNNSGNGASEGANSANSTSDPANASGKLTVWGWDKAWFEGTAAKFNEKFPNIKLEFVEVSAGDYLKKIQTSIASGTELPDIIWGEAAFRGALYELNVLQSLSEEPYNFDTSNLLDFELPLLTNSKGELVGLEQSGSPGALAYKRDLAKQYFGTDDPDKLTAMFTDWDTFIAKGKEVYDKSGGKTFMLGSLMDAYVIFSNQGTTAIVDGTKVNTGEVLRIFTQLQSIRDNNGEGKLAMWSPTWNASYSQDNVIFYPAANWSPEFVIKPNDKASTGRWGLMVPPEGGYPYGGTTIGIWKDSKNKDAAWAYLNWLLGTDEGAEANFATSDYILPLKSFFKDTSKLSSGADEYFGGQDLGKFWVEKVFPNMKSKAVTKYDQDIYSSSELVLQVMAQDNSFDAKQALEKWEEQLKKNHPELTFE</sequence>
<gene>
    <name evidence="7" type="ORF">GJB61_03750</name>
</gene>
<evidence type="ECO:0000256" key="6">
    <source>
        <dbReference type="SAM" id="Phobius"/>
    </source>
</evidence>
<dbReference type="InterPro" id="IPR050490">
    <property type="entry name" value="Bact_solute-bd_prot1"/>
</dbReference>
<keyword evidence="1" id="KW-1003">Cell membrane</keyword>
<keyword evidence="6" id="KW-0812">Transmembrane</keyword>
<keyword evidence="2" id="KW-0732">Signal</keyword>
<evidence type="ECO:0000256" key="3">
    <source>
        <dbReference type="ARBA" id="ARBA00023136"/>
    </source>
</evidence>
<dbReference type="EMBL" id="WJXB01000001">
    <property type="protein sequence ID" value="MRN52111.1"/>
    <property type="molecule type" value="Genomic_DNA"/>
</dbReference>
<evidence type="ECO:0000256" key="4">
    <source>
        <dbReference type="ARBA" id="ARBA00023139"/>
    </source>
</evidence>
<protein>
    <submittedName>
        <fullName evidence="7">Extracellular solute-binding protein</fullName>
    </submittedName>
</protein>
<keyword evidence="3 6" id="KW-0472">Membrane</keyword>
<accession>A0A7X2H222</accession>
<dbReference type="Gene3D" id="3.40.190.10">
    <property type="entry name" value="Periplasmic binding protein-like II"/>
    <property type="match status" value="1"/>
</dbReference>
<proteinExistence type="predicted"/>
<evidence type="ECO:0000313" key="7">
    <source>
        <dbReference type="EMBL" id="MRN52111.1"/>
    </source>
</evidence>
<evidence type="ECO:0000256" key="2">
    <source>
        <dbReference type="ARBA" id="ARBA00022729"/>
    </source>
</evidence>
<dbReference type="PANTHER" id="PTHR43649:SF33">
    <property type="entry name" value="POLYGALACTURONAN_RHAMNOGALACTURONAN-BINDING PROTEIN YTCQ"/>
    <property type="match status" value="1"/>
</dbReference>
<keyword evidence="4" id="KW-0564">Palmitate</keyword>
<organism evidence="7 8">
    <name type="scientific">Paenibacillus monticola</name>
    <dbReference type="NCBI Taxonomy" id="2666075"/>
    <lineage>
        <taxon>Bacteria</taxon>
        <taxon>Bacillati</taxon>
        <taxon>Bacillota</taxon>
        <taxon>Bacilli</taxon>
        <taxon>Bacillales</taxon>
        <taxon>Paenibacillaceae</taxon>
        <taxon>Paenibacillus</taxon>
    </lineage>
</organism>
<keyword evidence="5" id="KW-0449">Lipoprotein</keyword>
<dbReference type="InterPro" id="IPR006059">
    <property type="entry name" value="SBP"/>
</dbReference>
<dbReference type="Pfam" id="PF01547">
    <property type="entry name" value="SBP_bac_1"/>
    <property type="match status" value="1"/>
</dbReference>
<dbReference type="SUPFAM" id="SSF53850">
    <property type="entry name" value="Periplasmic binding protein-like II"/>
    <property type="match status" value="1"/>
</dbReference>
<comment type="caution">
    <text evidence="7">The sequence shown here is derived from an EMBL/GenBank/DDBJ whole genome shotgun (WGS) entry which is preliminary data.</text>
</comment>
<keyword evidence="8" id="KW-1185">Reference proteome</keyword>
<keyword evidence="6" id="KW-1133">Transmembrane helix</keyword>
<evidence type="ECO:0000313" key="8">
    <source>
        <dbReference type="Proteomes" id="UP000463051"/>
    </source>
</evidence>
<evidence type="ECO:0000256" key="5">
    <source>
        <dbReference type="ARBA" id="ARBA00023288"/>
    </source>
</evidence>
<dbReference type="Proteomes" id="UP000463051">
    <property type="component" value="Unassembled WGS sequence"/>
</dbReference>
<feature type="transmembrane region" description="Helical" evidence="6">
    <location>
        <begin position="25"/>
        <end position="42"/>
    </location>
</feature>
<evidence type="ECO:0000256" key="1">
    <source>
        <dbReference type="ARBA" id="ARBA00022475"/>
    </source>
</evidence>
<dbReference type="PANTHER" id="PTHR43649">
    <property type="entry name" value="ARABINOSE-BINDING PROTEIN-RELATED"/>
    <property type="match status" value="1"/>
</dbReference>
<reference evidence="7 8" key="1">
    <citation type="submission" date="2019-11" db="EMBL/GenBank/DDBJ databases">
        <title>Paenibacillus monticola sp. nov., a novel PGPR strain isolated from mountain sample in China.</title>
        <authorList>
            <person name="Zhao Q."/>
            <person name="Li H.-P."/>
            <person name="Zhang J.-L."/>
        </authorList>
    </citation>
    <scope>NUCLEOTIDE SEQUENCE [LARGE SCALE GENOMIC DNA]</scope>
    <source>
        <strain evidence="7 8">LC-T2</strain>
    </source>
</reference>